<accession>A0A6A5V9H2</accession>
<dbReference type="Pfam" id="PF14441">
    <property type="entry name" value="OTT_1508_deam"/>
    <property type="match status" value="1"/>
</dbReference>
<sequence>MVLDIPDEIAEQEAVAISFEAEATTCLLPQEVSSNGQQSPMKDEADDGTVEEVRTEPRDPDETMLSRLWSPRLYLGVLLYTLGRTRGEHMRDITCDGTKIANLPHKYLIRKLLCSLAYVCDYDKGGDTVTAIGLEFKPRGHIFWIASNNNQTTKTVPFLVLLLSQIHQVSIDAAVISPEQVEDLAAKSIDFAARRIKAYRNHLKPVLRRCLDHLGSQDHDDNEAHDLSEWLQNWNNERDPEDLCRFSYQERKSDFMQLLARLGTEPSYKSNKDAIHHAFSSARHYIGRLGHHFRVANDLLTCASRLSDILHGCEVRSVPIPMRSAIPPADGKTTLDSVVSRMLPSQYPDVERYQSNLAEMDAKYQLSRRFLDNYRDPDLKPRVHAEIQVLEHFHVGSLRFADGDAFVACSKPACFCCLLYFRAHPGHFVEPTSHQKIYLNWRPPDLDTQMAIIGEHHQRDILNVMTQAIRKEAFRQINEKIPPHARYPDSLTGITESARGNKMQYRAHAPFVRASTYTKKTYGVWVDH</sequence>
<dbReference type="EMBL" id="ML976684">
    <property type="protein sequence ID" value="KAF1972949.1"/>
    <property type="molecule type" value="Genomic_DNA"/>
</dbReference>
<feature type="compositionally biased region" description="Basic and acidic residues" evidence="1">
    <location>
        <begin position="51"/>
        <end position="61"/>
    </location>
</feature>
<feature type="compositionally biased region" description="Polar residues" evidence="1">
    <location>
        <begin position="31"/>
        <end position="40"/>
    </location>
</feature>
<proteinExistence type="predicted"/>
<dbReference type="OrthoDB" id="3251507at2759"/>
<dbReference type="PANTHER" id="PTHR42037:SF1">
    <property type="match status" value="1"/>
</dbReference>
<evidence type="ECO:0000256" key="1">
    <source>
        <dbReference type="SAM" id="MobiDB-lite"/>
    </source>
</evidence>
<dbReference type="InterPro" id="IPR027796">
    <property type="entry name" value="OTT_1508_deam-like"/>
</dbReference>
<dbReference type="PANTHER" id="PTHR42037">
    <property type="match status" value="1"/>
</dbReference>
<name>A0A6A5V9H2_9PLEO</name>
<reference evidence="2" key="1">
    <citation type="journal article" date="2020" name="Stud. Mycol.">
        <title>101 Dothideomycetes genomes: a test case for predicting lifestyles and emergence of pathogens.</title>
        <authorList>
            <person name="Haridas S."/>
            <person name="Albert R."/>
            <person name="Binder M."/>
            <person name="Bloem J."/>
            <person name="Labutti K."/>
            <person name="Salamov A."/>
            <person name="Andreopoulos B."/>
            <person name="Baker S."/>
            <person name="Barry K."/>
            <person name="Bills G."/>
            <person name="Bluhm B."/>
            <person name="Cannon C."/>
            <person name="Castanera R."/>
            <person name="Culley D."/>
            <person name="Daum C."/>
            <person name="Ezra D."/>
            <person name="Gonzalez J."/>
            <person name="Henrissat B."/>
            <person name="Kuo A."/>
            <person name="Liang C."/>
            <person name="Lipzen A."/>
            <person name="Lutzoni F."/>
            <person name="Magnuson J."/>
            <person name="Mondo S."/>
            <person name="Nolan M."/>
            <person name="Ohm R."/>
            <person name="Pangilinan J."/>
            <person name="Park H.-J."/>
            <person name="Ramirez L."/>
            <person name="Alfaro M."/>
            <person name="Sun H."/>
            <person name="Tritt A."/>
            <person name="Yoshinaga Y."/>
            <person name="Zwiers L.-H."/>
            <person name="Turgeon B."/>
            <person name="Goodwin S."/>
            <person name="Spatafora J."/>
            <person name="Crous P."/>
            <person name="Grigoriev I."/>
        </authorList>
    </citation>
    <scope>NUCLEOTIDE SEQUENCE</scope>
    <source>
        <strain evidence="2">CBS 107.79</strain>
    </source>
</reference>
<keyword evidence="3" id="KW-1185">Reference proteome</keyword>
<evidence type="ECO:0000313" key="2">
    <source>
        <dbReference type="EMBL" id="KAF1972949.1"/>
    </source>
</evidence>
<dbReference type="AlphaFoldDB" id="A0A6A5V9H2"/>
<organism evidence="2 3">
    <name type="scientific">Bimuria novae-zelandiae CBS 107.79</name>
    <dbReference type="NCBI Taxonomy" id="1447943"/>
    <lineage>
        <taxon>Eukaryota</taxon>
        <taxon>Fungi</taxon>
        <taxon>Dikarya</taxon>
        <taxon>Ascomycota</taxon>
        <taxon>Pezizomycotina</taxon>
        <taxon>Dothideomycetes</taxon>
        <taxon>Pleosporomycetidae</taxon>
        <taxon>Pleosporales</taxon>
        <taxon>Massarineae</taxon>
        <taxon>Didymosphaeriaceae</taxon>
        <taxon>Bimuria</taxon>
    </lineage>
</organism>
<dbReference type="Proteomes" id="UP000800036">
    <property type="component" value="Unassembled WGS sequence"/>
</dbReference>
<gene>
    <name evidence="2" type="ORF">BU23DRAFT_589890</name>
</gene>
<protein>
    <submittedName>
        <fullName evidence="2">Uncharacterized protein</fullName>
    </submittedName>
</protein>
<evidence type="ECO:0000313" key="3">
    <source>
        <dbReference type="Proteomes" id="UP000800036"/>
    </source>
</evidence>
<feature type="region of interest" description="Disordered" evidence="1">
    <location>
        <begin position="29"/>
        <end position="62"/>
    </location>
</feature>